<comment type="caution">
    <text evidence="1">The sequence shown here is derived from an EMBL/GenBank/DDBJ whole genome shotgun (WGS) entry which is preliminary data.</text>
</comment>
<dbReference type="AlphaFoldDB" id="B5CWQ8"/>
<organism evidence="1 2">
    <name type="scientific">Phocaeicola plebeius (strain DSM 17135 / JCM 12973 / CCUG 54634 / M2)</name>
    <name type="common">Bacteroides plebeius</name>
    <dbReference type="NCBI Taxonomy" id="484018"/>
    <lineage>
        <taxon>Bacteria</taxon>
        <taxon>Pseudomonadati</taxon>
        <taxon>Bacteroidota</taxon>
        <taxon>Bacteroidia</taxon>
        <taxon>Bacteroidales</taxon>
        <taxon>Bacteroidaceae</taxon>
        <taxon>Phocaeicola</taxon>
    </lineage>
</organism>
<dbReference type="HOGENOM" id="CLU_3265906_0_0_10"/>
<dbReference type="EMBL" id="ABQC02000012">
    <property type="protein sequence ID" value="EDY96705.1"/>
    <property type="molecule type" value="Genomic_DNA"/>
</dbReference>
<protein>
    <submittedName>
        <fullName evidence="1">Uncharacterized protein</fullName>
    </submittedName>
</protein>
<sequence>MISGNARQSLIIHYSFFILHYSLFFVYKGKDTPRRSRRVDL</sequence>
<dbReference type="Proteomes" id="UP000003452">
    <property type="component" value="Unassembled WGS sequence"/>
</dbReference>
<name>B5CWQ8_PHOPM</name>
<proteinExistence type="predicted"/>
<accession>B5CWQ8</accession>
<evidence type="ECO:0000313" key="1">
    <source>
        <dbReference type="EMBL" id="EDY96705.1"/>
    </source>
</evidence>
<evidence type="ECO:0000313" key="2">
    <source>
        <dbReference type="Proteomes" id="UP000003452"/>
    </source>
</evidence>
<reference evidence="1 2" key="1">
    <citation type="submission" date="2008-08" db="EMBL/GenBank/DDBJ databases">
        <title>Draft genome sequence of Bacteroides plebeius (DSM 17135).</title>
        <authorList>
            <person name="Sudarsanam P."/>
            <person name="Ley R."/>
            <person name="Guruge J."/>
            <person name="Turnbaugh P.J."/>
            <person name="Mahowald M."/>
            <person name="Liep D."/>
            <person name="Gordon J."/>
        </authorList>
    </citation>
    <scope>NUCLEOTIDE SEQUENCE [LARGE SCALE GENOMIC DNA]</scope>
    <source>
        <strain evidence="2">DSM 17135 / JCM 12973 / M2</strain>
    </source>
</reference>
<gene>
    <name evidence="1" type="ORF">BACPLE_01148</name>
</gene>
<reference evidence="1 2" key="2">
    <citation type="submission" date="2008-08" db="EMBL/GenBank/DDBJ databases">
        <authorList>
            <person name="Fulton L."/>
            <person name="Clifton S."/>
            <person name="Fulton B."/>
            <person name="Xu J."/>
            <person name="Minx P."/>
            <person name="Pepin K.H."/>
            <person name="Johnson M."/>
            <person name="Thiruvilangam P."/>
            <person name="Bhonagiri V."/>
            <person name="Nash W.E."/>
            <person name="Mardis E.R."/>
            <person name="Wilson R.K."/>
        </authorList>
    </citation>
    <scope>NUCLEOTIDE SEQUENCE [LARGE SCALE GENOMIC DNA]</scope>
    <source>
        <strain evidence="2">DSM 17135 / JCM 12973 / M2</strain>
    </source>
</reference>